<sequence>MEIIEYKIDFIYDKINEYVWSDNFQLSEEWEILRLKKTRTLQKSYMDRSPYTEPNTQYTIALYSQNKWYCLHNGKGNVISPLRKNPEIPNLKIIKSTFTPFLTIYKIQFDFHVMMTLLNLNDEIKVLEFKRPSLTEGIIIYNKMKINVYNSLFSYKGENQKEFKLFCINTKKMYEKDSPKIIKLYSKISFSDDTHKSIDFRTWYKAKRENQQEWPKISKIQLENSIEFPKNSNIWYYYPQKFVGLARRNDDNPLQLIPKIYKKDHSKNKNTNLYHYLQTGKPKNDDTIKIPHTLRKGDLKYAKQIKKLTNEKYIEMSYNGEIIETDKNPEYYMYRNILIKKTDIKINIDLDAQLLNQNNERIMILKNNKWIKSQGPRIKNIITIPWNYKQILHDYNKLGRLKKGKIIDLSNIGIVDENATDIITWPETENLYSSKTLETQRLITFKFQKNVKIKVIYD</sequence>
<dbReference type="PIR" id="S15968">
    <property type="entry name" value="S15968"/>
</dbReference>
<proteinExistence type="predicted"/>
<keyword evidence="1" id="KW-0614">Plasmid</keyword>
<dbReference type="AlphaFoldDB" id="Q04331"/>
<reference evidence="1" key="1">
    <citation type="journal article" date="1991" name="Mol. Gen. Genet.">
        <title>Genome organization of the linear plasmid, pSKL, isolated from Saccharomyces kluyveri.</title>
        <authorList>
            <person name="Hishinuma F."/>
            <person name="Hirai K."/>
        </authorList>
    </citation>
    <scope>NUCLEOTIDE SEQUENCE</scope>
    <source>
        <strain evidence="1">UVC40</strain>
        <plasmid evidence="1">pSKL</plasmid>
    </source>
</reference>
<evidence type="ECO:0000313" key="1">
    <source>
        <dbReference type="EMBL" id="CAA38628.1"/>
    </source>
</evidence>
<dbReference type="Pfam" id="PF17581">
    <property type="entry name" value="DUF5483"/>
    <property type="match status" value="1"/>
</dbReference>
<dbReference type="InterPro" id="IPR035143">
    <property type="entry name" value="DUF5483"/>
</dbReference>
<name>Q04331_LACKL</name>
<geneLocation type="plasmid" evidence="1">
    <name>pSKL</name>
</geneLocation>
<dbReference type="EMBL" id="X54850">
    <property type="protein sequence ID" value="CAA38628.1"/>
    <property type="molecule type" value="Genomic_DNA"/>
</dbReference>
<protein>
    <submittedName>
        <fullName evidence="1">S.kluyveri linear plasmid pSKL DNA for open reading frames 1-10</fullName>
    </submittedName>
</protein>
<accession>Q04331</accession>
<organism evidence="1">
    <name type="scientific">Lachancea kluyveri</name>
    <name type="common">Yeast</name>
    <name type="synonym">Saccharomyces kluyveri</name>
    <dbReference type="NCBI Taxonomy" id="4934"/>
    <lineage>
        <taxon>Eukaryota</taxon>
        <taxon>Fungi</taxon>
        <taxon>Dikarya</taxon>
        <taxon>Ascomycota</taxon>
        <taxon>Saccharomycotina</taxon>
        <taxon>Saccharomycetes</taxon>
        <taxon>Saccharomycetales</taxon>
        <taxon>Saccharomycetaceae</taxon>
        <taxon>Lachancea</taxon>
    </lineage>
</organism>